<organism evidence="2 3">
    <name type="scientific">Reyranella soli</name>
    <dbReference type="NCBI Taxonomy" id="1230389"/>
    <lineage>
        <taxon>Bacteria</taxon>
        <taxon>Pseudomonadati</taxon>
        <taxon>Pseudomonadota</taxon>
        <taxon>Alphaproteobacteria</taxon>
        <taxon>Hyphomicrobiales</taxon>
        <taxon>Reyranellaceae</taxon>
        <taxon>Reyranella</taxon>
    </lineage>
</organism>
<dbReference type="AlphaFoldDB" id="A0A512NN76"/>
<reference evidence="2 3" key="1">
    <citation type="submission" date="2019-07" db="EMBL/GenBank/DDBJ databases">
        <title>Whole genome shotgun sequence of Reyranella soli NBRC 108950.</title>
        <authorList>
            <person name="Hosoyama A."/>
            <person name="Uohara A."/>
            <person name="Ohji S."/>
            <person name="Ichikawa N."/>
        </authorList>
    </citation>
    <scope>NUCLEOTIDE SEQUENCE [LARGE SCALE GENOMIC DNA]</scope>
    <source>
        <strain evidence="2 3">NBRC 108950</strain>
    </source>
</reference>
<dbReference type="EMBL" id="BKAJ01000162">
    <property type="protein sequence ID" value="GEP60405.1"/>
    <property type="molecule type" value="Genomic_DNA"/>
</dbReference>
<dbReference type="GO" id="GO:0016787">
    <property type="term" value="F:hydrolase activity"/>
    <property type="evidence" value="ECO:0007669"/>
    <property type="project" value="UniProtKB-KW"/>
</dbReference>
<dbReference type="InterPro" id="IPR000073">
    <property type="entry name" value="AB_hydrolase_1"/>
</dbReference>
<dbReference type="SUPFAM" id="SSF53474">
    <property type="entry name" value="alpha/beta-Hydrolases"/>
    <property type="match status" value="1"/>
</dbReference>
<feature type="domain" description="AB hydrolase-1" evidence="1">
    <location>
        <begin position="94"/>
        <end position="147"/>
    </location>
</feature>
<dbReference type="InterPro" id="IPR029058">
    <property type="entry name" value="AB_hydrolase_fold"/>
</dbReference>
<dbReference type="Proteomes" id="UP000321058">
    <property type="component" value="Unassembled WGS sequence"/>
</dbReference>
<dbReference type="RefSeq" id="WP_147155755.1">
    <property type="nucleotide sequence ID" value="NZ_BKAJ01000162.1"/>
</dbReference>
<evidence type="ECO:0000313" key="2">
    <source>
        <dbReference type="EMBL" id="GEP60405.1"/>
    </source>
</evidence>
<sequence length="265" mass="29523">MSAADATLPPPSTVLQFLEARVLPEFCAFWLARPWLASVTPRGDGHPVLVLPGLLADDNSTRALRSFLNARGYNAHGWKQGRNFGLRPNLERNMLARIDELFERYGEHRLSLVGWSLGGLYARRLAKIAPDKVRCLITLGSPFAGSPKSTNAWRTYELVSGSKIEDQDGLDALAETPPVATTSIFSRSDGICAWQTCLNKDGPLAENIEVYGSHCGLGHHPAVVFAITDRLAQREGTWKKFDRSGWRHLFFPDWQRPSTLRAMRP</sequence>
<protein>
    <submittedName>
        <fullName evidence="2">Alpha/beta hydrolase</fullName>
    </submittedName>
</protein>
<comment type="caution">
    <text evidence="2">The sequence shown here is derived from an EMBL/GenBank/DDBJ whole genome shotgun (WGS) entry which is preliminary data.</text>
</comment>
<gene>
    <name evidence="2" type="ORF">RSO01_75710</name>
</gene>
<dbReference type="Gene3D" id="3.40.50.1820">
    <property type="entry name" value="alpha/beta hydrolase"/>
    <property type="match status" value="1"/>
</dbReference>
<evidence type="ECO:0000313" key="3">
    <source>
        <dbReference type="Proteomes" id="UP000321058"/>
    </source>
</evidence>
<keyword evidence="3" id="KW-1185">Reference proteome</keyword>
<dbReference type="Pfam" id="PF00561">
    <property type="entry name" value="Abhydrolase_1"/>
    <property type="match status" value="1"/>
</dbReference>
<proteinExistence type="predicted"/>
<evidence type="ECO:0000259" key="1">
    <source>
        <dbReference type="Pfam" id="PF00561"/>
    </source>
</evidence>
<accession>A0A512NN76</accession>
<name>A0A512NN76_9HYPH</name>
<keyword evidence="2" id="KW-0378">Hydrolase</keyword>
<dbReference type="OrthoDB" id="7389193at2"/>